<keyword evidence="3" id="KW-1185">Reference proteome</keyword>
<reference evidence="2 3" key="1">
    <citation type="submission" date="2022-10" db="EMBL/GenBank/DDBJ databases">
        <title>Pararhodobacter sp. nov., isolated from marine algae.</title>
        <authorList>
            <person name="Choi B.J."/>
            <person name="Kim J.M."/>
            <person name="Lee J.K."/>
            <person name="Choi D.G."/>
            <person name="Jeon C.O."/>
        </authorList>
    </citation>
    <scope>NUCLEOTIDE SEQUENCE [LARGE SCALE GENOMIC DNA]</scope>
    <source>
        <strain evidence="2 3">ZQ420</strain>
    </source>
</reference>
<evidence type="ECO:0008006" key="4">
    <source>
        <dbReference type="Google" id="ProtNLM"/>
    </source>
</evidence>
<evidence type="ECO:0000256" key="1">
    <source>
        <dbReference type="SAM" id="MobiDB-lite"/>
    </source>
</evidence>
<protein>
    <recommendedName>
        <fullName evidence="4">Transcriptional regulator, TetR family</fullName>
    </recommendedName>
</protein>
<proteinExistence type="predicted"/>
<evidence type="ECO:0000313" key="3">
    <source>
        <dbReference type="Proteomes" id="UP001208938"/>
    </source>
</evidence>
<dbReference type="EMBL" id="JAPDFL010000001">
    <property type="protein sequence ID" value="MCW1933467.1"/>
    <property type="molecule type" value="Genomic_DNA"/>
</dbReference>
<name>A0ABT3H101_9RHOB</name>
<accession>A0ABT3H101</accession>
<evidence type="ECO:0000313" key="2">
    <source>
        <dbReference type="EMBL" id="MCW1933467.1"/>
    </source>
</evidence>
<organism evidence="2 3">
    <name type="scientific">Pararhodobacter zhoushanensis</name>
    <dbReference type="NCBI Taxonomy" id="2479545"/>
    <lineage>
        <taxon>Bacteria</taxon>
        <taxon>Pseudomonadati</taxon>
        <taxon>Pseudomonadota</taxon>
        <taxon>Alphaproteobacteria</taxon>
        <taxon>Rhodobacterales</taxon>
        <taxon>Paracoccaceae</taxon>
        <taxon>Pararhodobacter</taxon>
    </lineage>
</organism>
<feature type="region of interest" description="Disordered" evidence="1">
    <location>
        <begin position="28"/>
        <end position="49"/>
    </location>
</feature>
<dbReference type="RefSeq" id="WP_264506373.1">
    <property type="nucleotide sequence ID" value="NZ_JAPDFL010000001.1"/>
</dbReference>
<gene>
    <name evidence="2" type="ORF">OKW52_14675</name>
</gene>
<sequence length="49" mass="5318">MTERRSFVRAGEETRRAALIDATLDLIAEGGRKPPPSAPLRCGPVSPRD</sequence>
<comment type="caution">
    <text evidence="2">The sequence shown here is derived from an EMBL/GenBank/DDBJ whole genome shotgun (WGS) entry which is preliminary data.</text>
</comment>
<dbReference type="Proteomes" id="UP001208938">
    <property type="component" value="Unassembled WGS sequence"/>
</dbReference>